<feature type="binding site" evidence="8">
    <location>
        <position position="24"/>
    </location>
    <ligand>
        <name>a divalent metal cation</name>
        <dbReference type="ChEBI" id="CHEBI:60240"/>
    </ligand>
</feature>
<evidence type="ECO:0000256" key="6">
    <source>
        <dbReference type="ARBA" id="ARBA00022759"/>
    </source>
</evidence>
<feature type="domain" description="RNase H type-2" evidence="10">
    <location>
        <begin position="17"/>
        <end position="240"/>
    </location>
</feature>
<dbReference type="PANTHER" id="PTHR10954">
    <property type="entry name" value="RIBONUCLEASE H2 SUBUNIT A"/>
    <property type="match status" value="1"/>
</dbReference>
<evidence type="ECO:0000256" key="1">
    <source>
        <dbReference type="ARBA" id="ARBA00000077"/>
    </source>
</evidence>
<dbReference type="PROSITE" id="PS51975">
    <property type="entry name" value="RNASE_H_2"/>
    <property type="match status" value="1"/>
</dbReference>
<dbReference type="InterPro" id="IPR036397">
    <property type="entry name" value="RNaseH_sf"/>
</dbReference>
<dbReference type="Gene3D" id="1.10.10.460">
    <property type="entry name" value="Ribonuclease hii. Domain 2"/>
    <property type="match status" value="1"/>
</dbReference>
<name>A0A418B421_9STRA</name>
<dbReference type="EC" id="3.1.26.4" evidence="9"/>
<dbReference type="FunFam" id="3.30.420.10:FF:000016">
    <property type="entry name" value="Ribonuclease"/>
    <property type="match status" value="1"/>
</dbReference>
<comment type="function">
    <text evidence="9">Endonuclease that specifically degrades the RNA of RNA-DNA hybrids.</text>
</comment>
<reference evidence="11 12" key="1">
    <citation type="submission" date="2018-08" db="EMBL/GenBank/DDBJ databases">
        <title>Aphanomyces genome sequencing and annotation.</title>
        <authorList>
            <person name="Minardi D."/>
            <person name="Oidtmann B."/>
            <person name="Van Der Giezen M."/>
            <person name="Studholme D.J."/>
        </authorList>
    </citation>
    <scope>NUCLEOTIDE SEQUENCE [LARGE SCALE GENOMIC DNA]</scope>
    <source>
        <strain evidence="11 12">NJM0002</strain>
    </source>
</reference>
<keyword evidence="12" id="KW-1185">Reference proteome</keyword>
<dbReference type="GO" id="GO:0032299">
    <property type="term" value="C:ribonuclease H2 complex"/>
    <property type="evidence" value="ECO:0007669"/>
    <property type="project" value="TreeGrafter"/>
</dbReference>
<evidence type="ECO:0000256" key="3">
    <source>
        <dbReference type="ARBA" id="ARBA00007058"/>
    </source>
</evidence>
<dbReference type="SUPFAM" id="SSF53098">
    <property type="entry name" value="Ribonuclease H-like"/>
    <property type="match status" value="1"/>
</dbReference>
<keyword evidence="4 8" id="KW-0540">Nuclease</keyword>
<dbReference type="GO" id="GO:0004523">
    <property type="term" value="F:RNA-DNA hybrid ribonuclease activity"/>
    <property type="evidence" value="ECO:0007669"/>
    <property type="project" value="UniProtKB-UniRule"/>
</dbReference>
<evidence type="ECO:0000256" key="2">
    <source>
        <dbReference type="ARBA" id="ARBA00001946"/>
    </source>
</evidence>
<evidence type="ECO:0000256" key="4">
    <source>
        <dbReference type="ARBA" id="ARBA00022722"/>
    </source>
</evidence>
<comment type="cofactor">
    <cofactor evidence="8">
        <name>Mn(2+)</name>
        <dbReference type="ChEBI" id="CHEBI:29035"/>
    </cofactor>
    <cofactor evidence="8">
        <name>Mg(2+)</name>
        <dbReference type="ChEBI" id="CHEBI:18420"/>
    </cofactor>
    <text evidence="8">Manganese or magnesium. Binds 1 divalent metal ion per monomer in the absence of substrate. May bind a second metal ion after substrate binding.</text>
</comment>
<keyword evidence="5 8" id="KW-0479">Metal-binding</keyword>
<evidence type="ECO:0000256" key="5">
    <source>
        <dbReference type="ARBA" id="ARBA00022723"/>
    </source>
</evidence>
<dbReference type="GO" id="GO:0006298">
    <property type="term" value="P:mismatch repair"/>
    <property type="evidence" value="ECO:0007669"/>
    <property type="project" value="TreeGrafter"/>
</dbReference>
<feature type="binding site" evidence="8">
    <location>
        <position position="129"/>
    </location>
    <ligand>
        <name>a divalent metal cation</name>
        <dbReference type="ChEBI" id="CHEBI:60240"/>
    </ligand>
</feature>
<dbReference type="InterPro" id="IPR023160">
    <property type="entry name" value="RNase_HII_hlx-loop-hlx_cap_dom"/>
</dbReference>
<dbReference type="GO" id="GO:0043137">
    <property type="term" value="P:DNA replication, removal of RNA primer"/>
    <property type="evidence" value="ECO:0007669"/>
    <property type="project" value="TreeGrafter"/>
</dbReference>
<evidence type="ECO:0000313" key="11">
    <source>
        <dbReference type="EMBL" id="RHY32872.1"/>
    </source>
</evidence>
<feature type="binding site" evidence="8">
    <location>
        <position position="23"/>
    </location>
    <ligand>
        <name>a divalent metal cation</name>
        <dbReference type="ChEBI" id="CHEBI:60240"/>
    </ligand>
</feature>
<proteinExistence type="inferred from homology"/>
<comment type="caution">
    <text evidence="11">The sequence shown here is derived from an EMBL/GenBank/DDBJ whole genome shotgun (WGS) entry which is preliminary data.</text>
</comment>
<dbReference type="EMBL" id="QUSY01000108">
    <property type="protein sequence ID" value="RHY32872.1"/>
    <property type="molecule type" value="Genomic_DNA"/>
</dbReference>
<dbReference type="GO" id="GO:0046872">
    <property type="term" value="F:metal ion binding"/>
    <property type="evidence" value="ECO:0007669"/>
    <property type="project" value="UniProtKB-KW"/>
</dbReference>
<dbReference type="Pfam" id="PF01351">
    <property type="entry name" value="RNase_HII"/>
    <property type="match status" value="1"/>
</dbReference>
<protein>
    <recommendedName>
        <fullName evidence="9">Ribonuclease</fullName>
        <ecNumber evidence="9">3.1.26.4</ecNumber>
    </recommendedName>
</protein>
<dbReference type="FunFam" id="1.10.10.460:FF:000001">
    <property type="entry name" value="Ribonuclease"/>
    <property type="match status" value="1"/>
</dbReference>
<dbReference type="PANTHER" id="PTHR10954:SF7">
    <property type="entry name" value="RIBONUCLEASE H2 SUBUNIT A"/>
    <property type="match status" value="1"/>
</dbReference>
<organism evidence="11 12">
    <name type="scientific">Aphanomyces invadans</name>
    <dbReference type="NCBI Taxonomy" id="157072"/>
    <lineage>
        <taxon>Eukaryota</taxon>
        <taxon>Sar</taxon>
        <taxon>Stramenopiles</taxon>
        <taxon>Oomycota</taxon>
        <taxon>Saprolegniomycetes</taxon>
        <taxon>Saprolegniales</taxon>
        <taxon>Verrucalvaceae</taxon>
        <taxon>Aphanomyces</taxon>
    </lineage>
</organism>
<comment type="cofactor">
    <cofactor evidence="2">
        <name>Mg(2+)</name>
        <dbReference type="ChEBI" id="CHEBI:18420"/>
    </cofactor>
</comment>
<evidence type="ECO:0000313" key="12">
    <source>
        <dbReference type="Proteomes" id="UP000285060"/>
    </source>
</evidence>
<gene>
    <name evidence="11" type="ORF">DYB32_002149</name>
</gene>
<dbReference type="NCBIfam" id="TIGR00729">
    <property type="entry name" value="ribonuclease HII"/>
    <property type="match status" value="1"/>
</dbReference>
<comment type="similarity">
    <text evidence="3">Belongs to the RNase HII family. Eukaryotic subfamily.</text>
</comment>
<dbReference type="CDD" id="cd07181">
    <property type="entry name" value="RNase_HII_eukaryota_like"/>
    <property type="match status" value="1"/>
</dbReference>
<dbReference type="InterPro" id="IPR004649">
    <property type="entry name" value="RNase_H2_suA"/>
</dbReference>
<keyword evidence="7 8" id="KW-0378">Hydrolase</keyword>
<accession>A0A418B421</accession>
<comment type="catalytic activity">
    <reaction evidence="1 8 9">
        <text>Endonucleolytic cleavage to 5'-phosphomonoester.</text>
        <dbReference type="EC" id="3.1.26.4"/>
    </reaction>
</comment>
<dbReference type="Gene3D" id="3.30.420.10">
    <property type="entry name" value="Ribonuclease H-like superfamily/Ribonuclease H"/>
    <property type="match status" value="1"/>
</dbReference>
<dbReference type="InterPro" id="IPR024567">
    <property type="entry name" value="RNase_HII/HIII_dom"/>
</dbReference>
<dbReference type="AlphaFoldDB" id="A0A418B421"/>
<dbReference type="GO" id="GO:0003723">
    <property type="term" value="F:RNA binding"/>
    <property type="evidence" value="ECO:0007669"/>
    <property type="project" value="UniProtKB-UniRule"/>
</dbReference>
<dbReference type="InterPro" id="IPR001352">
    <property type="entry name" value="RNase_HII/HIII"/>
</dbReference>
<evidence type="ECO:0000256" key="9">
    <source>
        <dbReference type="RuleBase" id="RU003515"/>
    </source>
</evidence>
<dbReference type="InterPro" id="IPR012337">
    <property type="entry name" value="RNaseH-like_sf"/>
</dbReference>
<dbReference type="Proteomes" id="UP000285060">
    <property type="component" value="Unassembled WGS sequence"/>
</dbReference>
<evidence type="ECO:0000259" key="10">
    <source>
        <dbReference type="PROSITE" id="PS51975"/>
    </source>
</evidence>
<dbReference type="VEuPathDB" id="FungiDB:H310_08565"/>
<keyword evidence="6 8" id="KW-0255">Endonuclease</keyword>
<evidence type="ECO:0000256" key="8">
    <source>
        <dbReference type="PROSITE-ProRule" id="PRU01319"/>
    </source>
</evidence>
<evidence type="ECO:0000256" key="7">
    <source>
        <dbReference type="ARBA" id="ARBA00022801"/>
    </source>
</evidence>
<sequence>MLTQSPVPAICLQDGVDVMLGIDEAGRGPVLGPMVYGAAYWRVEDDAVMSSHGFDDSKALTHESRQRLFDKIKGTTDMGYVTRTIDATEISHNMLTRSRNLNEMSRDAAIEMIDAVLRAGVNVTHVYVDTVGDPNWYRMFLTKHFHGKIVFVVEKKADSLFKVVSAASICAKVTRDAVVAAWKYETPGLQHLDTDFGSGYPSDPKCKRWLNDALDPVFGYPNIVRFSWGTLESYHDRLVDVTWPHDKEVGEPCTAYMTSNTNEIGRSSGQAIDRGVYDVRNQEAEARGVLCTS</sequence>